<dbReference type="EMBL" id="SNSC02000010">
    <property type="protein sequence ID" value="TID20993.1"/>
    <property type="molecule type" value="Genomic_DNA"/>
</dbReference>
<sequence>MTARHGNGLEYTSFQEQGFRISTSSPSISLHSIQGTSIRGFKGRLTAPSSAPKRLLKAKGWQKELNFLRHLCAPLPSEIGSR</sequence>
<reference evidence="1 2" key="1">
    <citation type="submission" date="2019-04" db="EMBL/GenBank/DDBJ databases">
        <title>High contiguity whole genome sequence and gene annotation resource for two Venturia nashicola isolates.</title>
        <authorList>
            <person name="Prokchorchik M."/>
            <person name="Won K."/>
            <person name="Lee Y."/>
            <person name="Choi E.D."/>
            <person name="Segonzac C."/>
            <person name="Sohn K.H."/>
        </authorList>
    </citation>
    <scope>NUCLEOTIDE SEQUENCE [LARGE SCALE GENOMIC DNA]</scope>
    <source>
        <strain evidence="1 2">PRI2</strain>
    </source>
</reference>
<keyword evidence="2" id="KW-1185">Reference proteome</keyword>
<dbReference type="Proteomes" id="UP000298493">
    <property type="component" value="Unassembled WGS sequence"/>
</dbReference>
<gene>
    <name evidence="1" type="ORF">E6O75_ATG05758</name>
</gene>
<name>A0A4Z1NY18_9PEZI</name>
<evidence type="ECO:0000313" key="1">
    <source>
        <dbReference type="EMBL" id="TID20993.1"/>
    </source>
</evidence>
<proteinExistence type="predicted"/>
<protein>
    <submittedName>
        <fullName evidence="1">Uncharacterized protein</fullName>
    </submittedName>
</protein>
<evidence type="ECO:0000313" key="2">
    <source>
        <dbReference type="Proteomes" id="UP000298493"/>
    </source>
</evidence>
<organism evidence="1 2">
    <name type="scientific">Venturia nashicola</name>
    <dbReference type="NCBI Taxonomy" id="86259"/>
    <lineage>
        <taxon>Eukaryota</taxon>
        <taxon>Fungi</taxon>
        <taxon>Dikarya</taxon>
        <taxon>Ascomycota</taxon>
        <taxon>Pezizomycotina</taxon>
        <taxon>Dothideomycetes</taxon>
        <taxon>Pleosporomycetidae</taxon>
        <taxon>Venturiales</taxon>
        <taxon>Venturiaceae</taxon>
        <taxon>Venturia</taxon>
    </lineage>
</organism>
<comment type="caution">
    <text evidence="1">The sequence shown here is derived from an EMBL/GenBank/DDBJ whole genome shotgun (WGS) entry which is preliminary data.</text>
</comment>
<accession>A0A4Z1NY18</accession>
<dbReference type="AlphaFoldDB" id="A0A4Z1NY18"/>